<dbReference type="AlphaFoldDB" id="A0A1W1CMH8"/>
<gene>
    <name evidence="1" type="ORF">MNB_SM-6-430</name>
</gene>
<sequence length="97" mass="10999">MSNYAALFEDEEDIFGGSPKSKLMDVVFNANNDIVRTELAKFIEKTATMEMMLEDKLGIEDVDAAIKQYYFEHQDACDTKTKSLYIEIMGAILSQSE</sequence>
<protein>
    <recommendedName>
        <fullName evidence="2">DUF2018 domain-containing protein</fullName>
    </recommendedName>
</protein>
<accession>A0A1W1CMH8</accession>
<dbReference type="InterPro" id="IPR018563">
    <property type="entry name" value="DUF2018"/>
</dbReference>
<evidence type="ECO:0008006" key="2">
    <source>
        <dbReference type="Google" id="ProtNLM"/>
    </source>
</evidence>
<name>A0A1W1CMH8_9ZZZZ</name>
<reference evidence="1" key="1">
    <citation type="submission" date="2016-10" db="EMBL/GenBank/DDBJ databases">
        <authorList>
            <person name="de Groot N.N."/>
        </authorList>
    </citation>
    <scope>NUCLEOTIDE SEQUENCE</scope>
</reference>
<organism evidence="1">
    <name type="scientific">hydrothermal vent metagenome</name>
    <dbReference type="NCBI Taxonomy" id="652676"/>
    <lineage>
        <taxon>unclassified sequences</taxon>
        <taxon>metagenomes</taxon>
        <taxon>ecological metagenomes</taxon>
    </lineage>
</organism>
<dbReference type="InterPro" id="IPR023126">
    <property type="entry name" value="HP0242-like_sf"/>
</dbReference>
<dbReference type="Pfam" id="PF09442">
    <property type="entry name" value="DUF2018"/>
    <property type="match status" value="1"/>
</dbReference>
<dbReference type="Gene3D" id="1.10.3350.10">
    <property type="entry name" value="HP0242-like domain"/>
    <property type="match status" value="1"/>
</dbReference>
<proteinExistence type="predicted"/>
<dbReference type="EMBL" id="FPHK01000103">
    <property type="protein sequence ID" value="SFV66897.1"/>
    <property type="molecule type" value="Genomic_DNA"/>
</dbReference>
<evidence type="ECO:0000313" key="1">
    <source>
        <dbReference type="EMBL" id="SFV66897.1"/>
    </source>
</evidence>
<dbReference type="SUPFAM" id="SSF158752">
    <property type="entry name" value="HP0242-like"/>
    <property type="match status" value="1"/>
</dbReference>